<keyword evidence="3" id="KW-0862">Zinc</keyword>
<dbReference type="Proteomes" id="UP000593567">
    <property type="component" value="Unassembled WGS sequence"/>
</dbReference>
<evidence type="ECO:0000313" key="7">
    <source>
        <dbReference type="Proteomes" id="UP000593567"/>
    </source>
</evidence>
<organism evidence="6 7">
    <name type="scientific">Bugula neritina</name>
    <name type="common">Brown bryozoan</name>
    <name type="synonym">Sertularia neritina</name>
    <dbReference type="NCBI Taxonomy" id="10212"/>
    <lineage>
        <taxon>Eukaryota</taxon>
        <taxon>Metazoa</taxon>
        <taxon>Spiralia</taxon>
        <taxon>Lophotrochozoa</taxon>
        <taxon>Bryozoa</taxon>
        <taxon>Gymnolaemata</taxon>
        <taxon>Cheilostomatida</taxon>
        <taxon>Flustrina</taxon>
        <taxon>Buguloidea</taxon>
        <taxon>Bugulidae</taxon>
        <taxon>Bugula</taxon>
    </lineage>
</organism>
<name>A0A7J7JR63_BUGNE</name>
<proteinExistence type="predicted"/>
<dbReference type="AlphaFoldDB" id="A0A7J7JR63"/>
<comment type="caution">
    <text evidence="6">The sequence shown here is derived from an EMBL/GenBank/DDBJ whole genome shotgun (WGS) entry which is preliminary data.</text>
</comment>
<keyword evidence="2" id="KW-0863">Zinc-finger</keyword>
<dbReference type="GO" id="GO:0008270">
    <property type="term" value="F:zinc ion binding"/>
    <property type="evidence" value="ECO:0007669"/>
    <property type="project" value="UniProtKB-KW"/>
</dbReference>
<keyword evidence="1" id="KW-0479">Metal-binding</keyword>
<dbReference type="EMBL" id="VXIV02001945">
    <property type="protein sequence ID" value="KAF6028487.1"/>
    <property type="molecule type" value="Genomic_DNA"/>
</dbReference>
<evidence type="ECO:0000256" key="1">
    <source>
        <dbReference type="ARBA" id="ARBA00022723"/>
    </source>
</evidence>
<dbReference type="Pfam" id="PF02008">
    <property type="entry name" value="zf-CXXC"/>
    <property type="match status" value="1"/>
</dbReference>
<dbReference type="GO" id="GO:0003677">
    <property type="term" value="F:DNA binding"/>
    <property type="evidence" value="ECO:0007669"/>
    <property type="project" value="InterPro"/>
</dbReference>
<accession>A0A7J7JR63</accession>
<dbReference type="InterPro" id="IPR002857">
    <property type="entry name" value="Znf_CXXC"/>
</dbReference>
<reference evidence="6" key="1">
    <citation type="submission" date="2020-06" db="EMBL/GenBank/DDBJ databases">
        <title>Draft genome of Bugula neritina, a colonial animal packing powerful symbionts and potential medicines.</title>
        <authorList>
            <person name="Rayko M."/>
        </authorList>
    </citation>
    <scope>NUCLEOTIDE SEQUENCE [LARGE SCALE GENOMIC DNA]</scope>
    <source>
        <strain evidence="6">Kwan_BN1</strain>
    </source>
</reference>
<evidence type="ECO:0000313" key="6">
    <source>
        <dbReference type="EMBL" id="KAF6028487.1"/>
    </source>
</evidence>
<evidence type="ECO:0000256" key="2">
    <source>
        <dbReference type="ARBA" id="ARBA00022771"/>
    </source>
</evidence>
<keyword evidence="7" id="KW-1185">Reference proteome</keyword>
<evidence type="ECO:0000256" key="3">
    <source>
        <dbReference type="ARBA" id="ARBA00022833"/>
    </source>
</evidence>
<evidence type="ECO:0000256" key="4">
    <source>
        <dbReference type="SAM" id="MobiDB-lite"/>
    </source>
</evidence>
<gene>
    <name evidence="6" type="ORF">EB796_013183</name>
</gene>
<sequence length="166" mass="18764">MSPSFDVMMRGLADVGAETPDMTESLLEETDQVSEIHKDVSEKHKDVSSDEDLFPVRRKVTTPKLDKAAYQDMLKVEASAVRKLPNCGECVMCLDKPQFGGKNKKKQMCQVKKKELQQRLARMERENNMEGQSAGSDSEEEAISSRLSSNKRNTQQAKYFVVKCLQ</sequence>
<feature type="domain" description="CXXC-type" evidence="5">
    <location>
        <begin position="86"/>
        <end position="111"/>
    </location>
</feature>
<protein>
    <recommendedName>
        <fullName evidence="5">CXXC-type domain-containing protein</fullName>
    </recommendedName>
</protein>
<evidence type="ECO:0000259" key="5">
    <source>
        <dbReference type="Pfam" id="PF02008"/>
    </source>
</evidence>
<feature type="region of interest" description="Disordered" evidence="4">
    <location>
        <begin position="120"/>
        <end position="150"/>
    </location>
</feature>